<dbReference type="Gene3D" id="1.10.10.10">
    <property type="entry name" value="Winged helix-like DNA-binding domain superfamily/Winged helix DNA-binding domain"/>
    <property type="match status" value="1"/>
</dbReference>
<sequence>MVKSLTDIKEKLLSANLKATHQRLVIYEALLQEMTHPTVEYLFDKVKVNNPTISLGTVHKTLDTLVDAGLVKRVSSTDQTKRFDANLEKHNHIYLENSKEIVDYHDEELQQMVMDYLAKKKFKNIKIKEVQLQINADKLEADSAIEIK</sequence>
<dbReference type="InterPro" id="IPR002481">
    <property type="entry name" value="FUR"/>
</dbReference>
<proteinExistence type="predicted"/>
<protein>
    <submittedName>
        <fullName evidence="1">Transcriptional repressor</fullName>
    </submittedName>
</protein>
<dbReference type="GO" id="GO:0000976">
    <property type="term" value="F:transcription cis-regulatory region binding"/>
    <property type="evidence" value="ECO:0007669"/>
    <property type="project" value="TreeGrafter"/>
</dbReference>
<organism evidence="1 2">
    <name type="scientific">Marivirga atlantica</name>
    <dbReference type="NCBI Taxonomy" id="1548457"/>
    <lineage>
        <taxon>Bacteria</taxon>
        <taxon>Pseudomonadati</taxon>
        <taxon>Bacteroidota</taxon>
        <taxon>Cytophagia</taxon>
        <taxon>Cytophagales</taxon>
        <taxon>Marivirgaceae</taxon>
        <taxon>Marivirga</taxon>
    </lineage>
</organism>
<dbReference type="Proteomes" id="UP000642920">
    <property type="component" value="Unassembled WGS sequence"/>
</dbReference>
<keyword evidence="2" id="KW-1185">Reference proteome</keyword>
<dbReference type="PANTHER" id="PTHR33202">
    <property type="entry name" value="ZINC UPTAKE REGULATION PROTEIN"/>
    <property type="match status" value="1"/>
</dbReference>
<dbReference type="RefSeq" id="WP_201923337.1">
    <property type="nucleotide sequence ID" value="NZ_JAERQG010000004.1"/>
</dbReference>
<dbReference type="EMBL" id="JAERQG010000004">
    <property type="protein sequence ID" value="MBL0766608.1"/>
    <property type="molecule type" value="Genomic_DNA"/>
</dbReference>
<dbReference type="AlphaFoldDB" id="A0A937DI45"/>
<dbReference type="GO" id="GO:0045892">
    <property type="term" value="P:negative regulation of DNA-templated transcription"/>
    <property type="evidence" value="ECO:0007669"/>
    <property type="project" value="TreeGrafter"/>
</dbReference>
<reference evidence="1" key="1">
    <citation type="submission" date="2021-01" db="EMBL/GenBank/DDBJ databases">
        <title>Marivirga sp. nov., isolated from intertidal surface sediments.</title>
        <authorList>
            <person name="Zhang M."/>
        </authorList>
    </citation>
    <scope>NUCLEOTIDE SEQUENCE</scope>
    <source>
        <strain evidence="1">SM1354</strain>
    </source>
</reference>
<dbReference type="PANTHER" id="PTHR33202:SF7">
    <property type="entry name" value="FERRIC UPTAKE REGULATION PROTEIN"/>
    <property type="match status" value="1"/>
</dbReference>
<gene>
    <name evidence="1" type="ORF">JKP34_15180</name>
</gene>
<evidence type="ECO:0000313" key="1">
    <source>
        <dbReference type="EMBL" id="MBL0766608.1"/>
    </source>
</evidence>
<dbReference type="CDD" id="cd07153">
    <property type="entry name" value="Fur_like"/>
    <property type="match status" value="1"/>
</dbReference>
<dbReference type="Pfam" id="PF01475">
    <property type="entry name" value="FUR"/>
    <property type="match status" value="1"/>
</dbReference>
<dbReference type="GO" id="GO:1900376">
    <property type="term" value="P:regulation of secondary metabolite biosynthetic process"/>
    <property type="evidence" value="ECO:0007669"/>
    <property type="project" value="TreeGrafter"/>
</dbReference>
<dbReference type="InterPro" id="IPR036388">
    <property type="entry name" value="WH-like_DNA-bd_sf"/>
</dbReference>
<evidence type="ECO:0000313" key="2">
    <source>
        <dbReference type="Proteomes" id="UP000642920"/>
    </source>
</evidence>
<dbReference type="GO" id="GO:0003700">
    <property type="term" value="F:DNA-binding transcription factor activity"/>
    <property type="evidence" value="ECO:0007669"/>
    <property type="project" value="InterPro"/>
</dbReference>
<dbReference type="GO" id="GO:0008270">
    <property type="term" value="F:zinc ion binding"/>
    <property type="evidence" value="ECO:0007669"/>
    <property type="project" value="TreeGrafter"/>
</dbReference>
<name>A0A937DI45_9BACT</name>
<dbReference type="SUPFAM" id="SSF46785">
    <property type="entry name" value="Winged helix' DNA-binding domain"/>
    <property type="match status" value="1"/>
</dbReference>
<dbReference type="InterPro" id="IPR036390">
    <property type="entry name" value="WH_DNA-bd_sf"/>
</dbReference>
<accession>A0A937DI45</accession>
<comment type="caution">
    <text evidence="1">The sequence shown here is derived from an EMBL/GenBank/DDBJ whole genome shotgun (WGS) entry which is preliminary data.</text>
</comment>